<evidence type="ECO:0000313" key="1">
    <source>
        <dbReference type="EMBL" id="AUE22122.1"/>
    </source>
</evidence>
<sequence>MSNPEDEVTVTPADEVVPTRERALAYQQELGVVRTREEAEAIAESQG</sequence>
<gene>
    <name evidence="1" type="ORF">SEA_BIRKSANDSOCKS_6</name>
</gene>
<keyword evidence="2" id="KW-1185">Reference proteome</keyword>
<dbReference type="Proteomes" id="UP000240474">
    <property type="component" value="Segment"/>
</dbReference>
<evidence type="ECO:0000313" key="2">
    <source>
        <dbReference type="Proteomes" id="UP000240474"/>
    </source>
</evidence>
<accession>A0A2H4YDI1</accession>
<organism evidence="1 2">
    <name type="scientific">Gordonia phage BirksAndSocks</name>
    <dbReference type="NCBI Taxonomy" id="2047831"/>
    <lineage>
        <taxon>Viruses</taxon>
        <taxon>Duplodnaviria</taxon>
        <taxon>Heunggongvirae</taxon>
        <taxon>Uroviricota</taxon>
        <taxon>Caudoviricetes</taxon>
        <taxon>Montyvirus</taxon>
        <taxon>Montyvirus birksandsocks</taxon>
    </lineage>
</organism>
<name>A0A2H4YDI1_9CAUD</name>
<dbReference type="EMBL" id="MG099940">
    <property type="protein sequence ID" value="AUE22122.1"/>
    <property type="molecule type" value="Genomic_DNA"/>
</dbReference>
<reference evidence="1 2" key="1">
    <citation type="submission" date="2017-10" db="EMBL/GenBank/DDBJ databases">
        <authorList>
            <person name="Koppala N."/>
            <person name="Smith C."/>
            <person name="Hicks E."/>
            <person name="VanDolah M."/>
            <person name="Fryberger R."/>
            <person name="Simpson Z."/>
            <person name="Schmith W."/>
            <person name="Rense A."/>
            <person name="Bortz R.L."/>
            <person name="Warner M.H."/>
            <person name="Garlena R.A."/>
            <person name="Russell D.A."/>
            <person name="Pope W.H."/>
            <person name="Jacobs-Sera D."/>
            <person name="Hendrix R.W."/>
            <person name="Hatfull G.F."/>
        </authorList>
    </citation>
    <scope>NUCLEOTIDE SEQUENCE [LARGE SCALE GENOMIC DNA]</scope>
</reference>
<proteinExistence type="predicted"/>
<protein>
    <submittedName>
        <fullName evidence="1">Uncharacterized protein</fullName>
    </submittedName>
</protein>